<reference evidence="1" key="1">
    <citation type="submission" date="2016-08" db="EMBL/GenBank/DDBJ databases">
        <authorList>
            <person name="Ngugi D.K."/>
            <person name="Miyake S."/>
            <person name="Stingl U."/>
        </authorList>
    </citation>
    <scope>NUCLEOTIDE SEQUENCE</scope>
    <source>
        <strain evidence="1">SCG-B11WGA-EpuloA1</strain>
    </source>
</reference>
<evidence type="ECO:0000313" key="1">
    <source>
        <dbReference type="EMBL" id="ONI38541.1"/>
    </source>
</evidence>
<proteinExistence type="predicted"/>
<gene>
    <name evidence="1" type="ORF">AN396_10460</name>
</gene>
<sequence length="417" mass="47977">MSTKNILDTLEALAIDGNKFYRKKDDLCTIMGAGCKYSIKTLGANKVSIDSTKPLASTYLKFISQTTKYYKYEAKVKDILKDKSYHVKRLQDISDGFGVSPTDDGLFKDFVTKSMKLILPAIRELLDIDDLEYVGELVQGKYGGKDQGSKDIYLDRLLEFSSAKLGGIILEINLEMQNSRRQNEIDREIVYIGRIFGEYTPSSEEKDKKNIYNIENKKARCVWFYLMGTNKFAPAEYKGLPIVTKQLTEKETQRTLDHLQIVSVYMSNYKKLSKNYKHTRKFIEFLLNPSKCVLSADIELKELGTAFKNTVQGKGNLSMNAIEAMYEREIIEQEYKEVILKNKELSTEHKKAVTKIEELSTEHKKAVTKIEELSTENKKVVTKNKELSTEVKELFTEVKELKEKLKLYEQLVKQNKA</sequence>
<protein>
    <submittedName>
        <fullName evidence="1">Uncharacterized protein</fullName>
    </submittedName>
</protein>
<evidence type="ECO:0000313" key="2">
    <source>
        <dbReference type="Proteomes" id="UP000188605"/>
    </source>
</evidence>
<comment type="caution">
    <text evidence="1">The sequence shown here is derived from an EMBL/GenBank/DDBJ whole genome shotgun (WGS) entry which is preliminary data.</text>
</comment>
<organism evidence="1 2">
    <name type="scientific">Candidatus Epulonipiscium fishelsonii</name>
    <dbReference type="NCBI Taxonomy" id="77094"/>
    <lineage>
        <taxon>Bacteria</taxon>
        <taxon>Bacillati</taxon>
        <taxon>Bacillota</taxon>
        <taxon>Clostridia</taxon>
        <taxon>Lachnospirales</taxon>
        <taxon>Lachnospiraceae</taxon>
        <taxon>Candidatus Epulonipiscium</taxon>
    </lineage>
</organism>
<accession>A0ACC8X953</accession>
<dbReference type="Proteomes" id="UP000188605">
    <property type="component" value="Unassembled WGS sequence"/>
</dbReference>
<dbReference type="EMBL" id="LJDB01000085">
    <property type="protein sequence ID" value="ONI38541.1"/>
    <property type="molecule type" value="Genomic_DNA"/>
</dbReference>
<keyword evidence="2" id="KW-1185">Reference proteome</keyword>
<name>A0ACC8X953_9FIRM</name>